<evidence type="ECO:0000256" key="1">
    <source>
        <dbReference type="ARBA" id="ARBA00010543"/>
    </source>
</evidence>
<keyword evidence="4 7" id="KW-0808">Transferase</keyword>
<evidence type="ECO:0000313" key="13">
    <source>
        <dbReference type="EMBL" id="CCX04442.1"/>
    </source>
</evidence>
<dbReference type="OMA" id="WTCDAND"/>
<protein>
    <recommendedName>
        <fullName evidence="3 7">Histone acetyltransferase type B catalytic subunit</fullName>
        <ecNumber evidence="2 7">2.3.1.48</ecNumber>
    </recommendedName>
</protein>
<dbReference type="eggNOG" id="KOG2696">
    <property type="taxonomic scope" value="Eukaryota"/>
</dbReference>
<reference evidence="13 14" key="1">
    <citation type="journal article" date="2013" name="PLoS Genet.">
        <title>The genome and development-dependent transcriptomes of Pyronema confluens: a window into fungal evolution.</title>
        <authorList>
            <person name="Traeger S."/>
            <person name="Altegoer F."/>
            <person name="Freitag M."/>
            <person name="Gabaldon T."/>
            <person name="Kempken F."/>
            <person name="Kumar A."/>
            <person name="Marcet-Houben M."/>
            <person name="Poggeler S."/>
            <person name="Stajich J.E."/>
            <person name="Nowrousian M."/>
        </authorList>
    </citation>
    <scope>NUCLEOTIDE SEQUENCE [LARGE SCALE GENOMIC DNA]</scope>
    <source>
        <strain evidence="14">CBS 100304</strain>
        <tissue evidence="13">Vegetative mycelium</tissue>
    </source>
</reference>
<dbReference type="InterPro" id="IPR016181">
    <property type="entry name" value="Acyl_CoA_acyltransferase"/>
</dbReference>
<dbReference type="STRING" id="1076935.U4KU57"/>
<keyword evidence="7" id="KW-0963">Cytoplasm</keyword>
<dbReference type="InterPro" id="IPR037113">
    <property type="entry name" value="Hat1_N_sf"/>
</dbReference>
<name>U4KU57_PYROM</name>
<comment type="subcellular location">
    <subcellularLocation>
        <location evidence="7">Cytoplasm</location>
    </subcellularLocation>
    <subcellularLocation>
        <location evidence="7">Nucleus</location>
    </subcellularLocation>
</comment>
<feature type="region of interest" description="Disordered" evidence="11">
    <location>
        <begin position="386"/>
        <end position="412"/>
    </location>
</feature>
<keyword evidence="5 7" id="KW-0012">Acyltransferase</keyword>
<accession>U4KU57</accession>
<dbReference type="InterPro" id="IPR017380">
    <property type="entry name" value="Hist_AcTrfase_B-typ_cat-su"/>
</dbReference>
<feature type="binding site" evidence="9">
    <location>
        <begin position="230"/>
        <end position="236"/>
    </location>
    <ligand>
        <name>acetyl-CoA</name>
        <dbReference type="ChEBI" id="CHEBI:57288"/>
    </ligand>
</feature>
<dbReference type="OrthoDB" id="10253098at2759"/>
<dbReference type="Pfam" id="PF10394">
    <property type="entry name" value="Hat1_N"/>
    <property type="match status" value="1"/>
</dbReference>
<dbReference type="EC" id="2.3.1.48" evidence="2 7"/>
<feature type="compositionally biased region" description="Basic and acidic residues" evidence="11">
    <location>
        <begin position="391"/>
        <end position="412"/>
    </location>
</feature>
<dbReference type="InterPro" id="IPR019467">
    <property type="entry name" value="Hat1_N"/>
</dbReference>
<evidence type="ECO:0000256" key="7">
    <source>
        <dbReference type="PIRNR" id="PIRNR038084"/>
    </source>
</evidence>
<comment type="function">
    <text evidence="7">Catalytic component of the histone acetylase B (HAT-B) complex. Has intrinsic substrate specificity that modifies lysine in recognition sequence GXGKXG. Involved in DNA double-strand break repair.</text>
</comment>
<evidence type="ECO:0000259" key="12">
    <source>
        <dbReference type="Pfam" id="PF10394"/>
    </source>
</evidence>
<evidence type="ECO:0000256" key="11">
    <source>
        <dbReference type="SAM" id="MobiDB-lite"/>
    </source>
</evidence>
<dbReference type="SUPFAM" id="SSF55729">
    <property type="entry name" value="Acyl-CoA N-acyltransferases (Nat)"/>
    <property type="match status" value="1"/>
</dbReference>
<feature type="binding site" evidence="9">
    <location>
        <position position="261"/>
    </location>
    <ligand>
        <name>acetyl-CoA</name>
        <dbReference type="ChEBI" id="CHEBI:57288"/>
    </ligand>
</feature>
<evidence type="ECO:0000256" key="6">
    <source>
        <dbReference type="ARBA" id="ARBA00048017"/>
    </source>
</evidence>
<feature type="site" description="Interaction with histone H4 N-terminus" evidence="10">
    <location>
        <position position="180"/>
    </location>
</feature>
<feature type="domain" description="Histone acetyl transferase HAT1 N-terminal" evidence="12">
    <location>
        <begin position="9"/>
        <end position="163"/>
    </location>
</feature>
<dbReference type="GO" id="GO:0000781">
    <property type="term" value="C:chromosome, telomeric region"/>
    <property type="evidence" value="ECO:0007669"/>
    <property type="project" value="GOC"/>
</dbReference>
<evidence type="ECO:0000256" key="2">
    <source>
        <dbReference type="ARBA" id="ARBA00013184"/>
    </source>
</evidence>
<keyword evidence="14" id="KW-1185">Reference proteome</keyword>
<dbReference type="Gene3D" id="3.40.630.30">
    <property type="match status" value="1"/>
</dbReference>
<feature type="region of interest" description="Interaction with histone H4 N-terminus" evidence="9">
    <location>
        <begin position="203"/>
        <end position="205"/>
    </location>
</feature>
<dbReference type="PIRSF" id="PIRSF038084">
    <property type="entry name" value="HAT-B_cat"/>
    <property type="match status" value="1"/>
</dbReference>
<evidence type="ECO:0000256" key="4">
    <source>
        <dbReference type="ARBA" id="ARBA00022679"/>
    </source>
</evidence>
<dbReference type="GO" id="GO:0031509">
    <property type="term" value="P:subtelomeric heterochromatin formation"/>
    <property type="evidence" value="ECO:0007669"/>
    <property type="project" value="InterPro"/>
</dbReference>
<comment type="subunit">
    <text evidence="7">Component of the HAT-B complex composed of at least HAT1 and HAT2. The HAT-B complex binds to histone H4 tail.</text>
</comment>
<dbReference type="GO" id="GO:0005737">
    <property type="term" value="C:cytoplasm"/>
    <property type="evidence" value="ECO:0007669"/>
    <property type="project" value="UniProtKB-SubCell"/>
</dbReference>
<evidence type="ECO:0000313" key="14">
    <source>
        <dbReference type="Proteomes" id="UP000018144"/>
    </source>
</evidence>
<organism evidence="13 14">
    <name type="scientific">Pyronema omphalodes (strain CBS 100304)</name>
    <name type="common">Pyronema confluens</name>
    <dbReference type="NCBI Taxonomy" id="1076935"/>
    <lineage>
        <taxon>Eukaryota</taxon>
        <taxon>Fungi</taxon>
        <taxon>Dikarya</taxon>
        <taxon>Ascomycota</taxon>
        <taxon>Pezizomycotina</taxon>
        <taxon>Pezizomycetes</taxon>
        <taxon>Pezizales</taxon>
        <taxon>Pyronemataceae</taxon>
        <taxon>Pyronema</taxon>
    </lineage>
</organism>
<evidence type="ECO:0000256" key="5">
    <source>
        <dbReference type="ARBA" id="ARBA00023315"/>
    </source>
</evidence>
<gene>
    <name evidence="13" type="ORF">PCON_02280</name>
</gene>
<dbReference type="EMBL" id="HF935204">
    <property type="protein sequence ID" value="CCX04442.1"/>
    <property type="molecule type" value="Genomic_DNA"/>
</dbReference>
<keyword evidence="7" id="KW-0539">Nucleus</keyword>
<comment type="similarity">
    <text evidence="1 7">Belongs to the HAT1 family.</text>
</comment>
<dbReference type="AlphaFoldDB" id="U4KU57"/>
<dbReference type="GO" id="GO:0004402">
    <property type="term" value="F:histone acetyltransferase activity"/>
    <property type="evidence" value="ECO:0007669"/>
    <property type="project" value="UniProtKB-UniRule"/>
</dbReference>
<evidence type="ECO:0000256" key="3">
    <source>
        <dbReference type="ARBA" id="ARBA00021268"/>
    </source>
</evidence>
<dbReference type="PANTHER" id="PTHR12046">
    <property type="entry name" value="HISTONE ACETYLTRANSFERASE TYPE B CATALYTIC SUBUNIT"/>
    <property type="match status" value="1"/>
</dbReference>
<feature type="active site" description="Proton donor/acceptor" evidence="8">
    <location>
        <position position="258"/>
    </location>
</feature>
<dbReference type="Proteomes" id="UP000018144">
    <property type="component" value="Unassembled WGS sequence"/>
</dbReference>
<evidence type="ECO:0000256" key="9">
    <source>
        <dbReference type="PIRSR" id="PIRSR038084-2"/>
    </source>
</evidence>
<evidence type="ECO:0000256" key="8">
    <source>
        <dbReference type="PIRSR" id="PIRSR038084-1"/>
    </source>
</evidence>
<dbReference type="Gene3D" id="3.90.360.10">
    <property type="entry name" value="Histone acetyl transferase 1 (HAT1), N-terminal domain"/>
    <property type="match status" value="1"/>
</dbReference>
<dbReference type="GO" id="GO:0005634">
    <property type="term" value="C:nucleus"/>
    <property type="evidence" value="ECO:0007669"/>
    <property type="project" value="UniProtKB-SubCell"/>
</dbReference>
<sequence length="412" mass="48228">MPAFNQEDWSCDAQEAFTVTLINPKTASPSVDPFPPAFTHPIYENEAIYGYKDLEIQLSFAADSMEPLLEVSWTEQAPKVEEVEADAVIEPLENFLPETVSRDPDQFFQDLKSRTEAFTPPGALQKTFKRGSKTYEIWLSSVQDERCATLLRNIQILAILYIDGASTIEVDDEEWSNKRWEAFFLYEKHSDESYSFIGYSALYHYYFFSKESYEMSRVRLSQFLILPPFQRQGLGSTFYDTIMNHYYASNDVKEITVEDPNQEFDNLRDCRDMVKWETIPAFSKITLQDVVSKKVSLKDLRALAKMPERHFNRLIEIMLLKSLNAKDKKQYKQYRLFVKRRIFLQSQDVLLQLDRVERVDKLHETYLHVEDDHKRLLQLMKTSSVEVEESGEGKRKVMDAVERPSKRARTSE</sequence>
<comment type="catalytic activity">
    <reaction evidence="6 7">
        <text>L-lysyl-[protein] + acetyl-CoA = N(6)-acetyl-L-lysyl-[protein] + CoA + H(+)</text>
        <dbReference type="Rhea" id="RHEA:45948"/>
        <dbReference type="Rhea" id="RHEA-COMP:9752"/>
        <dbReference type="Rhea" id="RHEA-COMP:10731"/>
        <dbReference type="ChEBI" id="CHEBI:15378"/>
        <dbReference type="ChEBI" id="CHEBI:29969"/>
        <dbReference type="ChEBI" id="CHEBI:57287"/>
        <dbReference type="ChEBI" id="CHEBI:57288"/>
        <dbReference type="ChEBI" id="CHEBI:61930"/>
        <dbReference type="EC" id="2.3.1.48"/>
    </reaction>
</comment>
<evidence type="ECO:0000256" key="10">
    <source>
        <dbReference type="PIRSR" id="PIRSR038084-3"/>
    </source>
</evidence>
<feature type="binding site" evidence="9">
    <location>
        <begin position="223"/>
        <end position="225"/>
    </location>
    <ligand>
        <name>acetyl-CoA</name>
        <dbReference type="ChEBI" id="CHEBI:57288"/>
    </ligand>
</feature>
<proteinExistence type="inferred from homology"/>